<gene>
    <name evidence="7" type="ORF">LSALG_LOCUS40744</name>
</gene>
<name>A0AA36A0C1_LACSI</name>
<dbReference type="PANTHER" id="PTHR10121:SF6">
    <property type="entry name" value="COATOMER SUBUNIT DELTA"/>
    <property type="match status" value="1"/>
</dbReference>
<dbReference type="GO" id="GO:0030126">
    <property type="term" value="C:COPI vesicle coat"/>
    <property type="evidence" value="ECO:0007669"/>
    <property type="project" value="UniProtKB-UniRule"/>
</dbReference>
<dbReference type="GO" id="GO:0015031">
    <property type="term" value="P:protein transport"/>
    <property type="evidence" value="ECO:0007669"/>
    <property type="project" value="UniProtKB-KW"/>
</dbReference>
<keyword evidence="5" id="KW-0968">Cytoplasmic vesicle</keyword>
<evidence type="ECO:0000313" key="7">
    <source>
        <dbReference type="EMBL" id="CAI9302249.1"/>
    </source>
</evidence>
<dbReference type="InterPro" id="IPR027059">
    <property type="entry name" value="Coatomer_dsu"/>
</dbReference>
<comment type="subunit">
    <text evidence="5">Oligomeric complex that consists of at least the alpha, beta, beta', gamma, delta, epsilon and zeta subunits.</text>
</comment>
<dbReference type="AlphaFoldDB" id="A0AA36A0C1"/>
<keyword evidence="3 5" id="KW-0963">Cytoplasm</keyword>
<evidence type="ECO:0000256" key="3">
    <source>
        <dbReference type="ARBA" id="ARBA00022490"/>
    </source>
</evidence>
<dbReference type="GO" id="GO:0006890">
    <property type="term" value="P:retrograde vesicle-mediated transport, Golgi to endoplasmic reticulum"/>
    <property type="evidence" value="ECO:0007669"/>
    <property type="project" value="UniProtKB-UniRule"/>
</dbReference>
<dbReference type="GO" id="GO:0006888">
    <property type="term" value="P:endoplasmic reticulum to Golgi vesicle-mediated transport"/>
    <property type="evidence" value="ECO:0007669"/>
    <property type="project" value="TreeGrafter"/>
</dbReference>
<sequence length="166" mass="18370">MDNSFSNDMGISSGNTFGSGSGFGLTSDVDSLSSKSKGRPTASVVAPAKGRGMKLGKLQRTNQFLESLKVEGDTWKFQLAFSYSSNLVGTCKFIYQFLILKMLHMWGLVNCDVEISSPNDSYVSPKGYLKQRSTESEHQHIKTTESMLLNVASVFFVEICTCRFIY</sequence>
<evidence type="ECO:0000256" key="1">
    <source>
        <dbReference type="ARBA" id="ARBA00010516"/>
    </source>
</evidence>
<keyword evidence="2 5" id="KW-0813">Transport</keyword>
<keyword evidence="4 5" id="KW-0653">Protein transport</keyword>
<evidence type="ECO:0000256" key="4">
    <source>
        <dbReference type="ARBA" id="ARBA00022927"/>
    </source>
</evidence>
<comment type="similarity">
    <text evidence="1 5">Belongs to the adaptor complexes medium subunit family. Delta-COP subfamily.</text>
</comment>
<dbReference type="Proteomes" id="UP001177003">
    <property type="component" value="Chromosome 9"/>
</dbReference>
<keyword evidence="8" id="KW-1185">Reference proteome</keyword>
<evidence type="ECO:0000313" key="8">
    <source>
        <dbReference type="Proteomes" id="UP001177003"/>
    </source>
</evidence>
<evidence type="ECO:0000256" key="5">
    <source>
        <dbReference type="RuleBase" id="RU364018"/>
    </source>
</evidence>
<organism evidence="7 8">
    <name type="scientific">Lactuca saligna</name>
    <name type="common">Willowleaf lettuce</name>
    <dbReference type="NCBI Taxonomy" id="75948"/>
    <lineage>
        <taxon>Eukaryota</taxon>
        <taxon>Viridiplantae</taxon>
        <taxon>Streptophyta</taxon>
        <taxon>Embryophyta</taxon>
        <taxon>Tracheophyta</taxon>
        <taxon>Spermatophyta</taxon>
        <taxon>Magnoliopsida</taxon>
        <taxon>eudicotyledons</taxon>
        <taxon>Gunneridae</taxon>
        <taxon>Pentapetalae</taxon>
        <taxon>asterids</taxon>
        <taxon>campanulids</taxon>
        <taxon>Asterales</taxon>
        <taxon>Asteraceae</taxon>
        <taxon>Cichorioideae</taxon>
        <taxon>Cichorieae</taxon>
        <taxon>Lactucinae</taxon>
        <taxon>Lactuca</taxon>
    </lineage>
</organism>
<comment type="subcellular location">
    <subcellularLocation>
        <location evidence="5 6">Cytoplasm</location>
    </subcellularLocation>
    <subcellularLocation>
        <location evidence="5 6">Cytoplasmic vesicle</location>
        <location evidence="5 6">COPI-coated vesicle membrane</location>
        <topology evidence="5 6">Peripheral membrane protein</topology>
        <orientation evidence="5 6">Cytoplasmic side</orientation>
    </subcellularLocation>
    <subcellularLocation>
        <location evidence="5 6">Golgi apparatus membrane</location>
        <topology evidence="5 6">Peripheral membrane protein</topology>
        <orientation evidence="5 6">Cytoplasmic side</orientation>
    </subcellularLocation>
</comment>
<reference evidence="7" key="1">
    <citation type="submission" date="2023-04" db="EMBL/GenBank/DDBJ databases">
        <authorList>
            <person name="Vijverberg K."/>
            <person name="Xiong W."/>
            <person name="Schranz E."/>
        </authorList>
    </citation>
    <scope>NUCLEOTIDE SEQUENCE</scope>
</reference>
<evidence type="ECO:0000256" key="6">
    <source>
        <dbReference type="RuleBase" id="RU366052"/>
    </source>
</evidence>
<protein>
    <recommendedName>
        <fullName evidence="5">Coatomer subunit delta</fullName>
    </recommendedName>
</protein>
<comment type="function">
    <text evidence="5">The coatomer is a cytosolic protein complex that binds to dilysine motifs and reversibly associates with Golgi non-clathrin-coated vesicles, which further mediate biosynthetic protein transport from the ER, via the Golgi up to the trans Golgi network. Coatomer complex is required for budding from Golgi membranes, and is essential for the retrograde Golgi-to-ER transport of dilysine-tagged proteins.</text>
</comment>
<dbReference type="GO" id="GO:0051645">
    <property type="term" value="P:Golgi localization"/>
    <property type="evidence" value="ECO:0007669"/>
    <property type="project" value="TreeGrafter"/>
</dbReference>
<dbReference type="PANTHER" id="PTHR10121">
    <property type="entry name" value="COATOMER SUBUNIT DELTA"/>
    <property type="match status" value="1"/>
</dbReference>
<accession>A0AA36A0C1</accession>
<dbReference type="EMBL" id="OX465085">
    <property type="protein sequence ID" value="CAI9302249.1"/>
    <property type="molecule type" value="Genomic_DNA"/>
</dbReference>
<keyword evidence="5" id="KW-0931">ER-Golgi transport</keyword>
<evidence type="ECO:0000256" key="2">
    <source>
        <dbReference type="ARBA" id="ARBA00022448"/>
    </source>
</evidence>
<proteinExistence type="inferred from homology"/>
<dbReference type="GO" id="GO:0000139">
    <property type="term" value="C:Golgi membrane"/>
    <property type="evidence" value="ECO:0007669"/>
    <property type="project" value="UniProtKB-SubCell"/>
</dbReference>
<keyword evidence="5" id="KW-0333">Golgi apparatus</keyword>
<keyword evidence="5" id="KW-0472">Membrane</keyword>